<organism evidence="2 3">
    <name type="scientific">Elysia crispata</name>
    <name type="common">lettuce slug</name>
    <dbReference type="NCBI Taxonomy" id="231223"/>
    <lineage>
        <taxon>Eukaryota</taxon>
        <taxon>Metazoa</taxon>
        <taxon>Spiralia</taxon>
        <taxon>Lophotrochozoa</taxon>
        <taxon>Mollusca</taxon>
        <taxon>Gastropoda</taxon>
        <taxon>Heterobranchia</taxon>
        <taxon>Euthyneura</taxon>
        <taxon>Panpulmonata</taxon>
        <taxon>Sacoglossa</taxon>
        <taxon>Placobranchoidea</taxon>
        <taxon>Plakobranchidae</taxon>
        <taxon>Elysia</taxon>
    </lineage>
</organism>
<keyword evidence="3" id="KW-1185">Reference proteome</keyword>
<dbReference type="AlphaFoldDB" id="A0AAE0XQ12"/>
<dbReference type="EMBL" id="JAWDGP010007871">
    <property type="protein sequence ID" value="KAK3701992.1"/>
    <property type="molecule type" value="Genomic_DNA"/>
</dbReference>
<evidence type="ECO:0000313" key="3">
    <source>
        <dbReference type="Proteomes" id="UP001283361"/>
    </source>
</evidence>
<keyword evidence="1" id="KW-0175">Coiled coil</keyword>
<comment type="caution">
    <text evidence="2">The sequence shown here is derived from an EMBL/GenBank/DDBJ whole genome shotgun (WGS) entry which is preliminary data.</text>
</comment>
<accession>A0AAE0XQ12</accession>
<proteinExistence type="predicted"/>
<evidence type="ECO:0000256" key="1">
    <source>
        <dbReference type="SAM" id="Coils"/>
    </source>
</evidence>
<reference evidence="2" key="1">
    <citation type="journal article" date="2023" name="G3 (Bethesda)">
        <title>A reference genome for the long-term kleptoplast-retaining sea slug Elysia crispata morphotype clarki.</title>
        <authorList>
            <person name="Eastman K.E."/>
            <person name="Pendleton A.L."/>
            <person name="Shaikh M.A."/>
            <person name="Suttiyut T."/>
            <person name="Ogas R."/>
            <person name="Tomko P."/>
            <person name="Gavelis G."/>
            <person name="Widhalm J.R."/>
            <person name="Wisecaver J.H."/>
        </authorList>
    </citation>
    <scope>NUCLEOTIDE SEQUENCE</scope>
    <source>
        <strain evidence="2">ECLA1</strain>
    </source>
</reference>
<feature type="coiled-coil region" evidence="1">
    <location>
        <begin position="227"/>
        <end position="254"/>
    </location>
</feature>
<protein>
    <submittedName>
        <fullName evidence="2">Uncharacterized protein</fullName>
    </submittedName>
</protein>
<name>A0AAE0XQ12_9GAST</name>
<sequence length="405" mass="46222">MAEEGGGLEPAETGRQATQLKSWLEKVAPDTASVTEGRICHRVQWILTESQKMSESDAMSYLMSAHDFNALPEPLAQLSLNRLRLVCNVPYSKEPSQTIQNHAVICLEHFRAQEKQSGAFVAKWLRKLSLSCGSLSDKQISSKVQSVMDKVKKMKHNKGDACYELFLNTNFPSEESWTASEDSNSISNSNSKCETYADLKRDIKVRDCENKLLKTEIDSLKEQNAVKDEIIKDMVRTREENENLTTQVKQLNVKLKKLEPYWQLMTSSKTYAEFPQYVVKLQSFLSKWGQNNNDDLNVLPHSVFDDFPCDDLFESIVSTFLQSSDCHMAILTETLRRNPNKTRQLVKHAIEYGPVYKKRSILEKQKLLEIRKAKGAEVKQMKEEKTMKLLECKKAALDAVLAKGR</sequence>
<evidence type="ECO:0000313" key="2">
    <source>
        <dbReference type="EMBL" id="KAK3701992.1"/>
    </source>
</evidence>
<gene>
    <name evidence="2" type="ORF">RRG08_017882</name>
</gene>
<dbReference type="Proteomes" id="UP001283361">
    <property type="component" value="Unassembled WGS sequence"/>
</dbReference>